<name>A0A265NA95_9BACI</name>
<dbReference type="PROSITE" id="PS01081">
    <property type="entry name" value="HTH_TETR_1"/>
    <property type="match status" value="1"/>
</dbReference>
<dbReference type="AlphaFoldDB" id="A0A265NA95"/>
<keyword evidence="2" id="KW-0805">Transcription regulation</keyword>
<dbReference type="SUPFAM" id="SSF46689">
    <property type="entry name" value="Homeodomain-like"/>
    <property type="match status" value="1"/>
</dbReference>
<keyword evidence="1" id="KW-0678">Repressor</keyword>
<sequence>MPRISDEAKEERKLTLLQAALECFSAKGYYASTVDDIVSYSKLSKGSFYNYFESKEDIFINLLKKQREESLKKLNTSLNMIDSPMEKLKYWINSDIPYDLNKKKMMRIHIEFWLYSTDSPDVQHILTDRFDILFGMTKDIIMQGIEAGEFKQDTDPEKASALFWELHDGIWLHATIGYNEDKVEKRIKEMEAALLAYLT</sequence>
<dbReference type="Proteomes" id="UP000216498">
    <property type="component" value="Unassembled WGS sequence"/>
</dbReference>
<dbReference type="InterPro" id="IPR039538">
    <property type="entry name" value="BetI_C"/>
</dbReference>
<evidence type="ECO:0000313" key="7">
    <source>
        <dbReference type="EMBL" id="OZU88952.1"/>
    </source>
</evidence>
<organism evidence="7 8">
    <name type="scientific">Virgibacillus indicus</name>
    <dbReference type="NCBI Taxonomy" id="2024554"/>
    <lineage>
        <taxon>Bacteria</taxon>
        <taxon>Bacillati</taxon>
        <taxon>Bacillota</taxon>
        <taxon>Bacilli</taxon>
        <taxon>Bacillales</taxon>
        <taxon>Bacillaceae</taxon>
        <taxon>Virgibacillus</taxon>
    </lineage>
</organism>
<evidence type="ECO:0000256" key="1">
    <source>
        <dbReference type="ARBA" id="ARBA00022491"/>
    </source>
</evidence>
<comment type="caution">
    <text evidence="7">The sequence shown here is derived from an EMBL/GenBank/DDBJ whole genome shotgun (WGS) entry which is preliminary data.</text>
</comment>
<accession>A0A265NA95</accession>
<proteinExistence type="predicted"/>
<dbReference type="Gene3D" id="1.10.357.10">
    <property type="entry name" value="Tetracycline Repressor, domain 2"/>
    <property type="match status" value="1"/>
</dbReference>
<evidence type="ECO:0000313" key="8">
    <source>
        <dbReference type="Proteomes" id="UP000216498"/>
    </source>
</evidence>
<evidence type="ECO:0000256" key="4">
    <source>
        <dbReference type="ARBA" id="ARBA00023163"/>
    </source>
</evidence>
<dbReference type="Pfam" id="PF13977">
    <property type="entry name" value="TetR_C_6"/>
    <property type="match status" value="1"/>
</dbReference>
<dbReference type="InterPro" id="IPR036271">
    <property type="entry name" value="Tet_transcr_reg_TetR-rel_C_sf"/>
</dbReference>
<reference evidence="7 8" key="1">
    <citation type="submission" date="2017-08" db="EMBL/GenBank/DDBJ databases">
        <title>Virgibacillus indicus sp. nov. and Virgibacillus profoundi sp. nov, two moderately halophilic bacteria isolated from marine sediment by using the Microfluidic Streak Plate.</title>
        <authorList>
            <person name="Xu B."/>
            <person name="Hu B."/>
            <person name="Wang J."/>
            <person name="Zhu Y."/>
            <person name="Huang L."/>
            <person name="Du W."/>
            <person name="Huang Y."/>
        </authorList>
    </citation>
    <scope>NUCLEOTIDE SEQUENCE [LARGE SCALE GENOMIC DNA]</scope>
    <source>
        <strain evidence="7 8">IO3-P2-C2</strain>
    </source>
</reference>
<protein>
    <submittedName>
        <fullName evidence="7">Transcriptional regulator</fullName>
    </submittedName>
</protein>
<feature type="domain" description="HTH tetR-type" evidence="6">
    <location>
        <begin position="10"/>
        <end position="70"/>
    </location>
</feature>
<keyword evidence="8" id="KW-1185">Reference proteome</keyword>
<dbReference type="PRINTS" id="PR00455">
    <property type="entry name" value="HTHTETR"/>
</dbReference>
<dbReference type="Pfam" id="PF00440">
    <property type="entry name" value="TetR_N"/>
    <property type="match status" value="1"/>
</dbReference>
<dbReference type="Gene3D" id="1.10.10.60">
    <property type="entry name" value="Homeodomain-like"/>
    <property type="match status" value="1"/>
</dbReference>
<evidence type="ECO:0000259" key="6">
    <source>
        <dbReference type="PROSITE" id="PS50977"/>
    </source>
</evidence>
<dbReference type="OrthoDB" id="9814703at2"/>
<keyword evidence="3 5" id="KW-0238">DNA-binding</keyword>
<dbReference type="InterPro" id="IPR023772">
    <property type="entry name" value="DNA-bd_HTH_TetR-type_CS"/>
</dbReference>
<dbReference type="EMBL" id="NPMS01000003">
    <property type="protein sequence ID" value="OZU88952.1"/>
    <property type="molecule type" value="Genomic_DNA"/>
</dbReference>
<dbReference type="PANTHER" id="PTHR47506:SF6">
    <property type="entry name" value="HTH-TYPE TRANSCRIPTIONAL REPRESSOR NEMR"/>
    <property type="match status" value="1"/>
</dbReference>
<dbReference type="PANTHER" id="PTHR47506">
    <property type="entry name" value="TRANSCRIPTIONAL REGULATORY PROTEIN"/>
    <property type="match status" value="1"/>
</dbReference>
<dbReference type="InterPro" id="IPR001647">
    <property type="entry name" value="HTH_TetR"/>
</dbReference>
<dbReference type="SUPFAM" id="SSF48498">
    <property type="entry name" value="Tetracyclin repressor-like, C-terminal domain"/>
    <property type="match status" value="1"/>
</dbReference>
<evidence type="ECO:0000256" key="3">
    <source>
        <dbReference type="ARBA" id="ARBA00023125"/>
    </source>
</evidence>
<dbReference type="PROSITE" id="PS50977">
    <property type="entry name" value="HTH_TETR_2"/>
    <property type="match status" value="1"/>
</dbReference>
<dbReference type="RefSeq" id="WP_094885311.1">
    <property type="nucleotide sequence ID" value="NZ_NPMS01000003.1"/>
</dbReference>
<dbReference type="InterPro" id="IPR009057">
    <property type="entry name" value="Homeodomain-like_sf"/>
</dbReference>
<keyword evidence="4" id="KW-0804">Transcription</keyword>
<evidence type="ECO:0000256" key="2">
    <source>
        <dbReference type="ARBA" id="ARBA00023015"/>
    </source>
</evidence>
<evidence type="ECO:0000256" key="5">
    <source>
        <dbReference type="PROSITE-ProRule" id="PRU00335"/>
    </source>
</evidence>
<gene>
    <name evidence="7" type="ORF">CIL03_07990</name>
</gene>
<dbReference type="GO" id="GO:0003677">
    <property type="term" value="F:DNA binding"/>
    <property type="evidence" value="ECO:0007669"/>
    <property type="project" value="UniProtKB-UniRule"/>
</dbReference>
<feature type="DNA-binding region" description="H-T-H motif" evidence="5">
    <location>
        <begin position="33"/>
        <end position="52"/>
    </location>
</feature>